<name>A0A1S0TE60_LOALO</name>
<dbReference type="GO" id="GO:0005254">
    <property type="term" value="F:chloride channel activity"/>
    <property type="evidence" value="ECO:0007669"/>
    <property type="project" value="UniProtKB-KW"/>
</dbReference>
<evidence type="ECO:0000256" key="4">
    <source>
        <dbReference type="ARBA" id="ARBA00023136"/>
    </source>
</evidence>
<keyword evidence="2" id="KW-0812">Transmembrane</keyword>
<dbReference type="InterPro" id="IPR000615">
    <property type="entry name" value="Bestrophin"/>
</dbReference>
<keyword evidence="6" id="KW-0407">Ion channel</keyword>
<dbReference type="RefSeq" id="XP_003151672.1">
    <property type="nucleotide sequence ID" value="XM_003151624.1"/>
</dbReference>
<dbReference type="GeneID" id="9953633"/>
<dbReference type="GO" id="GO:0034707">
    <property type="term" value="C:chloride channel complex"/>
    <property type="evidence" value="ECO:0007669"/>
    <property type="project" value="UniProtKB-KW"/>
</dbReference>
<dbReference type="PANTHER" id="PTHR10736:SF61">
    <property type="entry name" value="BESTROPHIN HOMOLOG 24"/>
    <property type="match status" value="1"/>
</dbReference>
<comment type="subcellular location">
    <subcellularLocation>
        <location evidence="6">Cell membrane</location>
        <topology evidence="6">Multi-pass membrane protein</topology>
    </subcellularLocation>
    <subcellularLocation>
        <location evidence="1">Membrane</location>
    </subcellularLocation>
</comment>
<keyword evidence="3" id="KW-1133">Transmembrane helix</keyword>
<gene>
    <name evidence="7" type="ORF">LOAG_16137</name>
</gene>
<reference evidence="7" key="1">
    <citation type="submission" date="2012-04" db="EMBL/GenBank/DDBJ databases">
        <title>The Genome Sequence of Loa loa.</title>
        <authorList>
            <consortium name="The Broad Institute Genome Sequencing Platform"/>
            <consortium name="Broad Institute Genome Sequencing Center for Infectious Disease"/>
            <person name="Nutman T.B."/>
            <person name="Fink D.L."/>
            <person name="Russ C."/>
            <person name="Young S."/>
            <person name="Zeng Q."/>
            <person name="Gargeya S."/>
            <person name="Alvarado L."/>
            <person name="Berlin A."/>
            <person name="Chapman S.B."/>
            <person name="Chen Z."/>
            <person name="Freedman E."/>
            <person name="Gellesch M."/>
            <person name="Goldberg J."/>
            <person name="Griggs A."/>
            <person name="Gujja S."/>
            <person name="Heilman E.R."/>
            <person name="Heiman D."/>
            <person name="Howarth C."/>
            <person name="Mehta T."/>
            <person name="Neiman D."/>
            <person name="Pearson M."/>
            <person name="Roberts A."/>
            <person name="Saif S."/>
            <person name="Shea T."/>
            <person name="Shenoy N."/>
            <person name="Sisk P."/>
            <person name="Stolte C."/>
            <person name="Sykes S."/>
            <person name="White J."/>
            <person name="Yandava C."/>
            <person name="Haas B."/>
            <person name="Henn M.R."/>
            <person name="Nusbaum C."/>
            <person name="Birren B."/>
        </authorList>
    </citation>
    <scope>NUCLEOTIDE SEQUENCE [LARGE SCALE GENOMIC DNA]</scope>
</reference>
<keyword evidence="6" id="KW-0406">Ion transport</keyword>
<dbReference type="InterPro" id="IPR021134">
    <property type="entry name" value="Bestrophin-like"/>
</dbReference>
<dbReference type="OMA" id="CFRSISM"/>
<protein>
    <recommendedName>
        <fullName evidence="6">Bestrophin homolog</fullName>
    </recommendedName>
</protein>
<evidence type="ECO:0000256" key="5">
    <source>
        <dbReference type="ARBA" id="ARBA00034769"/>
    </source>
</evidence>
<evidence type="ECO:0000256" key="2">
    <source>
        <dbReference type="ARBA" id="ARBA00022692"/>
    </source>
</evidence>
<dbReference type="KEGG" id="loa:LOAG_16137"/>
<comment type="similarity">
    <text evidence="5 6">Belongs to the anion channel-forming bestrophin (TC 1.A.46) family. Calcium-sensitive chloride channel subfamily.</text>
</comment>
<dbReference type="Pfam" id="PF01062">
    <property type="entry name" value="Bestrophin"/>
    <property type="match status" value="1"/>
</dbReference>
<keyword evidence="6" id="KW-0813">Transport</keyword>
<evidence type="ECO:0000256" key="6">
    <source>
        <dbReference type="RuleBase" id="RU363126"/>
    </source>
</evidence>
<sequence length="56" mass="6418">IALMTAAYVRGDDERSRKMRRNIVRYCVLSQALVFRDISMKVRKRFPTLDSVVAGG</sequence>
<proteinExistence type="inferred from homology"/>
<dbReference type="CTD" id="9953633"/>
<dbReference type="OrthoDB" id="201595at2759"/>
<keyword evidence="6" id="KW-0868">Chloride</keyword>
<dbReference type="AlphaFoldDB" id="A0A1S0TE60"/>
<evidence type="ECO:0000256" key="3">
    <source>
        <dbReference type="ARBA" id="ARBA00022989"/>
    </source>
</evidence>
<keyword evidence="4" id="KW-0472">Membrane</keyword>
<evidence type="ECO:0000256" key="1">
    <source>
        <dbReference type="ARBA" id="ARBA00004370"/>
    </source>
</evidence>
<dbReference type="GO" id="GO:0005886">
    <property type="term" value="C:plasma membrane"/>
    <property type="evidence" value="ECO:0007669"/>
    <property type="project" value="UniProtKB-SubCell"/>
</dbReference>
<organism evidence="7">
    <name type="scientific">Loa loa</name>
    <name type="common">Eye worm</name>
    <name type="synonym">Filaria loa</name>
    <dbReference type="NCBI Taxonomy" id="7209"/>
    <lineage>
        <taxon>Eukaryota</taxon>
        <taxon>Metazoa</taxon>
        <taxon>Ecdysozoa</taxon>
        <taxon>Nematoda</taxon>
        <taxon>Chromadorea</taxon>
        <taxon>Rhabditida</taxon>
        <taxon>Spirurina</taxon>
        <taxon>Spiruromorpha</taxon>
        <taxon>Filarioidea</taxon>
        <taxon>Onchocercidae</taxon>
        <taxon>Loa</taxon>
    </lineage>
</organism>
<dbReference type="PANTHER" id="PTHR10736">
    <property type="entry name" value="BESTROPHIN"/>
    <property type="match status" value="1"/>
</dbReference>
<evidence type="ECO:0000313" key="7">
    <source>
        <dbReference type="EMBL" id="EFO12397.1"/>
    </source>
</evidence>
<keyword evidence="6" id="KW-1003">Cell membrane</keyword>
<dbReference type="InParanoid" id="A0A1S0TE60"/>
<accession>A0A1S0TE60</accession>
<keyword evidence="6" id="KW-0869">Chloride channel</keyword>
<feature type="non-terminal residue" evidence="7">
    <location>
        <position position="56"/>
    </location>
</feature>
<feature type="non-terminal residue" evidence="7">
    <location>
        <position position="1"/>
    </location>
</feature>
<comment type="function">
    <text evidence="6">Forms chloride channels.</text>
</comment>
<dbReference type="EMBL" id="JH716325">
    <property type="protein sequence ID" value="EFO12397.1"/>
    <property type="molecule type" value="Genomic_DNA"/>
</dbReference>